<comment type="caution">
    <text evidence="2">The sequence shown here is derived from an EMBL/GenBank/DDBJ whole genome shotgun (WGS) entry which is preliminary data.</text>
</comment>
<feature type="region of interest" description="Disordered" evidence="1">
    <location>
        <begin position="1"/>
        <end position="24"/>
    </location>
</feature>
<gene>
    <name evidence="2" type="ORF">C2845_PM04G05380</name>
</gene>
<evidence type="ECO:0000256" key="1">
    <source>
        <dbReference type="SAM" id="MobiDB-lite"/>
    </source>
</evidence>
<name>A0A3L6QUH6_PANMI</name>
<evidence type="ECO:0000313" key="2">
    <source>
        <dbReference type="EMBL" id="RLM87179.1"/>
    </source>
</evidence>
<evidence type="ECO:0000313" key="3">
    <source>
        <dbReference type="Proteomes" id="UP000275267"/>
    </source>
</evidence>
<keyword evidence="3" id="KW-1185">Reference proteome</keyword>
<feature type="compositionally biased region" description="Polar residues" evidence="1">
    <location>
        <begin position="10"/>
        <end position="19"/>
    </location>
</feature>
<feature type="region of interest" description="Disordered" evidence="1">
    <location>
        <begin position="221"/>
        <end position="280"/>
    </location>
</feature>
<dbReference type="AlphaFoldDB" id="A0A3L6QUH6"/>
<feature type="region of interest" description="Disordered" evidence="1">
    <location>
        <begin position="137"/>
        <end position="165"/>
    </location>
</feature>
<feature type="compositionally biased region" description="Basic residues" evidence="1">
    <location>
        <begin position="239"/>
        <end position="270"/>
    </location>
</feature>
<accession>A0A3L6QUH6</accession>
<protein>
    <submittedName>
        <fullName evidence="2">Uncharacterized protein</fullName>
    </submittedName>
</protein>
<dbReference type="Proteomes" id="UP000275267">
    <property type="component" value="Unassembled WGS sequence"/>
</dbReference>
<reference evidence="3" key="1">
    <citation type="journal article" date="2019" name="Nat. Commun.">
        <title>The genome of broomcorn millet.</title>
        <authorList>
            <person name="Zou C."/>
            <person name="Miki D."/>
            <person name="Li D."/>
            <person name="Tang Q."/>
            <person name="Xiao L."/>
            <person name="Rajput S."/>
            <person name="Deng P."/>
            <person name="Jia W."/>
            <person name="Huang R."/>
            <person name="Zhang M."/>
            <person name="Sun Y."/>
            <person name="Hu J."/>
            <person name="Fu X."/>
            <person name="Schnable P.S."/>
            <person name="Li F."/>
            <person name="Zhang H."/>
            <person name="Feng B."/>
            <person name="Zhu X."/>
            <person name="Liu R."/>
            <person name="Schnable J.C."/>
            <person name="Zhu J.-K."/>
            <person name="Zhang H."/>
        </authorList>
    </citation>
    <scope>NUCLEOTIDE SEQUENCE [LARGE SCALE GENOMIC DNA]</scope>
</reference>
<feature type="compositionally biased region" description="Gly residues" evidence="1">
    <location>
        <begin position="221"/>
        <end position="237"/>
    </location>
</feature>
<proteinExistence type="predicted"/>
<sequence>MPGGGDTVVSEATTTQGSSDCRPPFFGLEVERGYAVGHDVLAVNELAREEEDSAVDHRPCAQCNRARRVLDPPPPATASAAVEGGDLVELPSRAGEQVEHTEHLALARGGDLPQRDHGGVVADLPLVRRVLFRQSLGQGARDDSGGRAQQPAAHAGASRDADEVQPCGHHPLVLRVAGTGAGRRARALDDAAGEVQDVVEDAVARVLGVAGDDERLLVAGRVGGGEGGRGPCPGGAAGSRRRRPGAGRRRCWRRRRQRERRPRACLRRPAQRCTAASMTP</sequence>
<organism evidence="2 3">
    <name type="scientific">Panicum miliaceum</name>
    <name type="common">Proso millet</name>
    <name type="synonym">Broomcorn millet</name>
    <dbReference type="NCBI Taxonomy" id="4540"/>
    <lineage>
        <taxon>Eukaryota</taxon>
        <taxon>Viridiplantae</taxon>
        <taxon>Streptophyta</taxon>
        <taxon>Embryophyta</taxon>
        <taxon>Tracheophyta</taxon>
        <taxon>Spermatophyta</taxon>
        <taxon>Magnoliopsida</taxon>
        <taxon>Liliopsida</taxon>
        <taxon>Poales</taxon>
        <taxon>Poaceae</taxon>
        <taxon>PACMAD clade</taxon>
        <taxon>Panicoideae</taxon>
        <taxon>Panicodae</taxon>
        <taxon>Paniceae</taxon>
        <taxon>Panicinae</taxon>
        <taxon>Panicum</taxon>
        <taxon>Panicum sect. Panicum</taxon>
    </lineage>
</organism>
<dbReference type="EMBL" id="PQIB02000011">
    <property type="protein sequence ID" value="RLM87179.1"/>
    <property type="molecule type" value="Genomic_DNA"/>
</dbReference>